<gene>
    <name evidence="1" type="ORF">NCTC13148_05253</name>
</gene>
<organism evidence="1 2">
    <name type="scientific">Escherichia coli</name>
    <dbReference type="NCBI Taxonomy" id="562"/>
    <lineage>
        <taxon>Bacteria</taxon>
        <taxon>Pseudomonadati</taxon>
        <taxon>Pseudomonadota</taxon>
        <taxon>Gammaproteobacteria</taxon>
        <taxon>Enterobacterales</taxon>
        <taxon>Enterobacteriaceae</taxon>
        <taxon>Escherichia</taxon>
    </lineage>
</organism>
<sequence>MKEFFAKRYPTSELIIKVFEPDFDIPVGKKGVDWNDVLKLTGPDGFPVKWAPECLAQL</sequence>
<evidence type="ECO:0000313" key="1">
    <source>
        <dbReference type="EMBL" id="STN24858.1"/>
    </source>
</evidence>
<dbReference type="AlphaFoldDB" id="A0A377F5T9"/>
<dbReference type="EMBL" id="UGET01000005">
    <property type="protein sequence ID" value="STN24858.1"/>
    <property type="molecule type" value="Genomic_DNA"/>
</dbReference>
<name>A0A377F5T9_ECOLX</name>
<dbReference type="Proteomes" id="UP000254255">
    <property type="component" value="Unassembled WGS sequence"/>
</dbReference>
<evidence type="ECO:0000313" key="2">
    <source>
        <dbReference type="Proteomes" id="UP000254255"/>
    </source>
</evidence>
<reference evidence="1 2" key="1">
    <citation type="submission" date="2018-06" db="EMBL/GenBank/DDBJ databases">
        <authorList>
            <consortium name="Pathogen Informatics"/>
            <person name="Doyle S."/>
        </authorList>
    </citation>
    <scope>NUCLEOTIDE SEQUENCE [LARGE SCALE GENOMIC DNA]</scope>
    <source>
        <strain evidence="1 2">NCTC13148</strain>
    </source>
</reference>
<protein>
    <submittedName>
        <fullName evidence="1">Uncharacterized protein</fullName>
    </submittedName>
</protein>
<proteinExistence type="predicted"/>
<accession>A0A377F5T9</accession>